<reference evidence="2 3" key="1">
    <citation type="submission" date="2015-04" db="EMBL/GenBank/DDBJ databases">
        <authorList>
            <person name="Syromyatnikov M.Y."/>
            <person name="Popov V.N."/>
        </authorList>
    </citation>
    <scope>NUCLEOTIDE SEQUENCE [LARGE SCALE GENOMIC DNA]</scope>
    <source>
        <strain evidence="2">WF-38-12</strain>
    </source>
</reference>
<dbReference type="STRING" id="28573.A0A0U1LZU9"/>
<gene>
    <name evidence="2" type="ORF">PISL3812_05288</name>
</gene>
<dbReference type="OrthoDB" id="4222024at2759"/>
<dbReference type="AlphaFoldDB" id="A0A0U1LZU9"/>
<evidence type="ECO:0000313" key="2">
    <source>
        <dbReference type="EMBL" id="CRG88260.1"/>
    </source>
</evidence>
<keyword evidence="3" id="KW-1185">Reference proteome</keyword>
<dbReference type="PROSITE" id="PS50181">
    <property type="entry name" value="FBOX"/>
    <property type="match status" value="1"/>
</dbReference>
<dbReference type="InterPro" id="IPR001810">
    <property type="entry name" value="F-box_dom"/>
</dbReference>
<dbReference type="Pfam" id="PF00646">
    <property type="entry name" value="F-box"/>
    <property type="match status" value="1"/>
</dbReference>
<dbReference type="EMBL" id="CVMT01000004">
    <property type="protein sequence ID" value="CRG88260.1"/>
    <property type="molecule type" value="Genomic_DNA"/>
</dbReference>
<dbReference type="InterPro" id="IPR036047">
    <property type="entry name" value="F-box-like_dom_sf"/>
</dbReference>
<dbReference type="SUPFAM" id="SSF81383">
    <property type="entry name" value="F-box domain"/>
    <property type="match status" value="1"/>
</dbReference>
<dbReference type="SMART" id="SM00256">
    <property type="entry name" value="FBOX"/>
    <property type="match status" value="1"/>
</dbReference>
<organism evidence="2 3">
    <name type="scientific">Talaromyces islandicus</name>
    <name type="common">Penicillium islandicum</name>
    <dbReference type="NCBI Taxonomy" id="28573"/>
    <lineage>
        <taxon>Eukaryota</taxon>
        <taxon>Fungi</taxon>
        <taxon>Dikarya</taxon>
        <taxon>Ascomycota</taxon>
        <taxon>Pezizomycotina</taxon>
        <taxon>Eurotiomycetes</taxon>
        <taxon>Eurotiomycetidae</taxon>
        <taxon>Eurotiales</taxon>
        <taxon>Trichocomaceae</taxon>
        <taxon>Talaromyces</taxon>
        <taxon>Talaromyces sect. Islandici</taxon>
    </lineage>
</organism>
<evidence type="ECO:0000313" key="3">
    <source>
        <dbReference type="Proteomes" id="UP000054383"/>
    </source>
</evidence>
<evidence type="ECO:0000259" key="1">
    <source>
        <dbReference type="PROSITE" id="PS50181"/>
    </source>
</evidence>
<name>A0A0U1LZU9_TALIS</name>
<dbReference type="OMA" id="LEEAIWI"/>
<sequence length="556" mass="63771">MSAVNSDSTAERSHLLSIPLDLITYIFDFLPNQDLKRARLACRSLRNVVRLRIHRVFISANPHNIEIARAIADDEIYRRGIVEIIWDDSLLVTLQDNRERFQESSSDDSDALGNDEDSPPGWFKRKLKKNLDHLFKQRMGLDDPDLLIHIANSRRAAALMSTEEAWSYYRSLIQQQKEILTSGEADVSVLRYALVRLPALKRITITRAAHGILFHPLYQTPMIRSFPRELNYPIPYGWLAMETPINDPQAPPPGALADTVMDPWRGFRAVTRVLAELRDHRITELVLDTGGLVCGVSCRIFESPCREYEDLVSLIQRPGFRRLDLALIVGDDAHRDWASFRSGNLSQMLASAEGLEHVTLSTTVESDPAVDSEEGGNGHMRNLIPLKSIFPIDKWPRLRHLKLSQFLVKQADVVDFLVALPETLRSVELSFLLFLDGGGNYRDMLDEMRERLASWREREKSARPRVVIGIKWRRLVVLTGRAIWVDREVGEFLYGAGENPFASGRNKNRIRYGCGVVKDVFQPEYKRPYVDVETMEELGYYKKDPQRPKPRRDWLS</sequence>
<proteinExistence type="predicted"/>
<dbReference type="Proteomes" id="UP000054383">
    <property type="component" value="Unassembled WGS sequence"/>
</dbReference>
<protein>
    <recommendedName>
        <fullName evidence="1">F-box domain-containing protein</fullName>
    </recommendedName>
</protein>
<feature type="domain" description="F-box" evidence="1">
    <location>
        <begin position="12"/>
        <end position="60"/>
    </location>
</feature>
<accession>A0A0U1LZU9</accession>